<keyword evidence="3" id="KW-0456">Lyase</keyword>
<keyword evidence="7" id="KW-1185">Reference proteome</keyword>
<evidence type="ECO:0000313" key="7">
    <source>
        <dbReference type="Proteomes" id="UP000596660"/>
    </source>
</evidence>
<feature type="domain" description="Terpene synthase metal-binding" evidence="5">
    <location>
        <begin position="256"/>
        <end position="495"/>
    </location>
</feature>
<feature type="domain" description="Terpene synthase N-terminal" evidence="4">
    <location>
        <begin position="21"/>
        <end position="197"/>
    </location>
</feature>
<dbReference type="KEGG" id="cqi:110729050"/>
<dbReference type="FunFam" id="1.50.10.130:FF:000001">
    <property type="entry name" value="Isoprene synthase, chloroplastic"/>
    <property type="match status" value="1"/>
</dbReference>
<dbReference type="InterPro" id="IPR044814">
    <property type="entry name" value="Terpene_cyclase_plant_C1"/>
</dbReference>
<dbReference type="Pfam" id="PF01397">
    <property type="entry name" value="Terpene_synth"/>
    <property type="match status" value="1"/>
</dbReference>
<dbReference type="RefSeq" id="XP_021764447.1">
    <property type="nucleotide sequence ID" value="XM_021908755.1"/>
</dbReference>
<accession>A0A803L2P7</accession>
<dbReference type="AlphaFoldDB" id="A0A803L2P7"/>
<dbReference type="CDD" id="cd00684">
    <property type="entry name" value="Terpene_cyclase_plant_C1"/>
    <property type="match status" value="1"/>
</dbReference>
<dbReference type="GO" id="GO:0010333">
    <property type="term" value="F:terpene synthase activity"/>
    <property type="evidence" value="ECO:0007669"/>
    <property type="project" value="InterPro"/>
</dbReference>
<dbReference type="PANTHER" id="PTHR31225">
    <property type="entry name" value="OS04G0344100 PROTEIN-RELATED"/>
    <property type="match status" value="1"/>
</dbReference>
<dbReference type="InterPro" id="IPR036965">
    <property type="entry name" value="Terpene_synth_N_sf"/>
</dbReference>
<dbReference type="GeneID" id="110729050"/>
<reference evidence="6" key="2">
    <citation type="submission" date="2021-03" db="UniProtKB">
        <authorList>
            <consortium name="EnsemblPlants"/>
        </authorList>
    </citation>
    <scope>IDENTIFICATION</scope>
</reference>
<dbReference type="InterPro" id="IPR001906">
    <property type="entry name" value="Terpene_synth_N"/>
</dbReference>
<gene>
    <name evidence="6" type="primary">LOC110729050</name>
</gene>
<comment type="cofactor">
    <cofactor evidence="1">
        <name>Mg(2+)</name>
        <dbReference type="ChEBI" id="CHEBI:18420"/>
    </cofactor>
</comment>
<protein>
    <submittedName>
        <fullName evidence="6">Uncharacterized protein</fullName>
    </submittedName>
</protein>
<reference evidence="6" key="1">
    <citation type="journal article" date="2017" name="Nature">
        <title>The genome of Chenopodium quinoa.</title>
        <authorList>
            <person name="Jarvis D.E."/>
            <person name="Ho Y.S."/>
            <person name="Lightfoot D.J."/>
            <person name="Schmoeckel S.M."/>
            <person name="Li B."/>
            <person name="Borm T.J.A."/>
            <person name="Ohyanagi H."/>
            <person name="Mineta K."/>
            <person name="Michell C.T."/>
            <person name="Saber N."/>
            <person name="Kharbatia N.M."/>
            <person name="Rupper R.R."/>
            <person name="Sharp A.R."/>
            <person name="Dally N."/>
            <person name="Boughton B.A."/>
            <person name="Woo Y.H."/>
            <person name="Gao G."/>
            <person name="Schijlen E.G.W.M."/>
            <person name="Guo X."/>
            <person name="Momin A.A."/>
            <person name="Negrao S."/>
            <person name="Al-Babili S."/>
            <person name="Gehring C."/>
            <person name="Roessner U."/>
            <person name="Jung C."/>
            <person name="Murphy K."/>
            <person name="Arold S.T."/>
            <person name="Gojobori T."/>
            <person name="van der Linden C.G."/>
            <person name="van Loo E.N."/>
            <person name="Jellen E.N."/>
            <person name="Maughan P.J."/>
            <person name="Tester M."/>
        </authorList>
    </citation>
    <scope>NUCLEOTIDE SEQUENCE [LARGE SCALE GENOMIC DNA]</scope>
    <source>
        <strain evidence="6">cv. PI 614886</strain>
    </source>
</reference>
<dbReference type="OMA" id="NGSCHLA"/>
<dbReference type="OrthoDB" id="1877784at2759"/>
<dbReference type="GO" id="GO:0000287">
    <property type="term" value="F:magnesium ion binding"/>
    <property type="evidence" value="ECO:0007669"/>
    <property type="project" value="InterPro"/>
</dbReference>
<dbReference type="GO" id="GO:0016102">
    <property type="term" value="P:diterpenoid biosynthetic process"/>
    <property type="evidence" value="ECO:0007669"/>
    <property type="project" value="InterPro"/>
</dbReference>
<dbReference type="Gramene" id="AUR62006136-RA">
    <property type="protein sequence ID" value="AUR62006136-RA:cds"/>
    <property type="gene ID" value="AUR62006136"/>
</dbReference>
<dbReference type="SUPFAM" id="SSF48576">
    <property type="entry name" value="Terpenoid synthases"/>
    <property type="match status" value="1"/>
</dbReference>
<dbReference type="SFLD" id="SFLDS00005">
    <property type="entry name" value="Isoprenoid_Synthase_Type_I"/>
    <property type="match status" value="1"/>
</dbReference>
<dbReference type="InterPro" id="IPR005630">
    <property type="entry name" value="Terpene_synthase_metal-bd"/>
</dbReference>
<evidence type="ECO:0000256" key="1">
    <source>
        <dbReference type="ARBA" id="ARBA00001946"/>
    </source>
</evidence>
<dbReference type="InterPro" id="IPR008949">
    <property type="entry name" value="Isoprenoid_synthase_dom_sf"/>
</dbReference>
<evidence type="ECO:0000256" key="3">
    <source>
        <dbReference type="ARBA" id="ARBA00023239"/>
    </source>
</evidence>
<dbReference type="InterPro" id="IPR008930">
    <property type="entry name" value="Terpenoid_cyclase/PrenylTrfase"/>
</dbReference>
<evidence type="ECO:0000259" key="5">
    <source>
        <dbReference type="Pfam" id="PF03936"/>
    </source>
</evidence>
<dbReference type="Gene3D" id="1.10.600.10">
    <property type="entry name" value="Farnesyl Diphosphate Synthase"/>
    <property type="match status" value="1"/>
</dbReference>
<dbReference type="EnsemblPlants" id="AUR62006136-RA">
    <property type="protein sequence ID" value="AUR62006136-RA:cds"/>
    <property type="gene ID" value="AUR62006136"/>
</dbReference>
<name>A0A803L2P7_CHEQI</name>
<evidence type="ECO:0000313" key="6">
    <source>
        <dbReference type="EnsemblPlants" id="AUR62006136-RA:cds"/>
    </source>
</evidence>
<proteinExistence type="predicted"/>
<keyword evidence="2" id="KW-0479">Metal-binding</keyword>
<dbReference type="SFLD" id="SFLDG01019">
    <property type="entry name" value="Terpene_Cyclase_Like_1_C_Termi"/>
    <property type="match status" value="1"/>
</dbReference>
<dbReference type="Proteomes" id="UP000596660">
    <property type="component" value="Unplaced"/>
</dbReference>
<dbReference type="Gene3D" id="1.50.10.130">
    <property type="entry name" value="Terpene synthase, N-terminal domain"/>
    <property type="match status" value="1"/>
</dbReference>
<evidence type="ECO:0000256" key="2">
    <source>
        <dbReference type="ARBA" id="ARBA00022723"/>
    </source>
</evidence>
<dbReference type="FunFam" id="1.10.600.10:FF:000007">
    <property type="entry name" value="Isoprene synthase, chloroplastic"/>
    <property type="match status" value="1"/>
</dbReference>
<dbReference type="InterPro" id="IPR034741">
    <property type="entry name" value="Terpene_cyclase-like_1_C"/>
</dbReference>
<dbReference type="SUPFAM" id="SSF48239">
    <property type="entry name" value="Terpenoid cyclases/Protein prenyltransferases"/>
    <property type="match status" value="1"/>
</dbReference>
<dbReference type="PANTHER" id="PTHR31225:SF221">
    <property type="entry name" value="(-)-GERMACRENE D SYNTHASE"/>
    <property type="match status" value="1"/>
</dbReference>
<organism evidence="6 7">
    <name type="scientific">Chenopodium quinoa</name>
    <name type="common">Quinoa</name>
    <dbReference type="NCBI Taxonomy" id="63459"/>
    <lineage>
        <taxon>Eukaryota</taxon>
        <taxon>Viridiplantae</taxon>
        <taxon>Streptophyta</taxon>
        <taxon>Embryophyta</taxon>
        <taxon>Tracheophyta</taxon>
        <taxon>Spermatophyta</taxon>
        <taxon>Magnoliopsida</taxon>
        <taxon>eudicotyledons</taxon>
        <taxon>Gunneridae</taxon>
        <taxon>Pentapetalae</taxon>
        <taxon>Caryophyllales</taxon>
        <taxon>Chenopodiaceae</taxon>
        <taxon>Chenopodioideae</taxon>
        <taxon>Atripliceae</taxon>
        <taxon>Chenopodium</taxon>
    </lineage>
</organism>
<dbReference type="InterPro" id="IPR050148">
    <property type="entry name" value="Terpene_synthase-like"/>
</dbReference>
<dbReference type="Pfam" id="PF03936">
    <property type="entry name" value="Terpene_synth_C"/>
    <property type="match status" value="1"/>
</dbReference>
<evidence type="ECO:0000259" key="4">
    <source>
        <dbReference type="Pfam" id="PF01397"/>
    </source>
</evidence>
<sequence length="553" mass="64520">MASASATSASQPIAYFHPTHWGDQFLQFTPLDNVTQLEKEQEVEHLKEQVRKELLARVATVDKPLELLDFIDAIERLGLAYYLEKEIEEALVQVYENYHDQCDKDDLYHVAARFRILRQHGYHVCSDVFKKFKNEKGSFKDCILNDVPGLLSLYEACYVRIHEDEILDEAIVFTTTHLKLMVEKLSSPLAEQVTHALDQPLHYGFVRLESKHYIGFYEQYASHNKTLVKLAKLDFNLLQLLHKQEFQDISSWWNDFYPKVPFVRDRLVEAYFWVLGCYYEREYSSARKTFIKIFMIVQVFDDVFDAYGTYDILKLLVEAVQRWDYSYIAKLPEYFDCCYQKLLETVDEVENELAKEGRSQGVECYKERMNRVCEAWLEEAKWCGQRYTPGFDEYVEVAKISIAQILGFVSSMLGMGPVATNEGIAWVCQEPMPTLVDASHVIFRLKNDLGSTEFEQNSRTHVVSCIQCYMKGHVDVDEEQVNQIIEKKVDDAWKDFNQALLRPYVIPKPLNDRILHLTRAIMVFYKDRTDGYTIVNKIIQDKVASVLVHPIPI</sequence>